<proteinExistence type="predicted"/>
<dbReference type="RefSeq" id="WP_132121100.1">
    <property type="nucleotide sequence ID" value="NZ_SLWS01000006.1"/>
</dbReference>
<feature type="region of interest" description="Disordered" evidence="1">
    <location>
        <begin position="271"/>
        <end position="323"/>
    </location>
</feature>
<dbReference type="OrthoDB" id="3658741at2"/>
<feature type="compositionally biased region" description="Basic and acidic residues" evidence="1">
    <location>
        <begin position="278"/>
        <end position="287"/>
    </location>
</feature>
<name>A0A4R2JJN8_9PSEU</name>
<evidence type="ECO:0000313" key="3">
    <source>
        <dbReference type="Proteomes" id="UP000295680"/>
    </source>
</evidence>
<sequence>MTVAEWKTDTELYDIADRLAHKIIDMYTKADVFISVGTNRNTVIDGLRLDADMFTSLDPQKIADEFQRMQRAATDTGQDAVARSLLDAANNKLTTIWRGDAAEAFGHQMSYIETFTQQQDAELTFAAHSMGTAYALAVQVRRSYHELADATIAACAKEMSEQTERDTQAAIGLFAEIAKACVTGWVKPESGAEVVRWGLESFIDIGSKTQEVLVEGSKAEEVVGNYVRTRDTLKGSFEEGLNILTKWITTEDTSLAADKIPLLEPMPPGTNVNGPDFSYDKFFDPARDPSSFGGRVEQERKKARDQQNRPAGLIARRLDGGRS</sequence>
<dbReference type="EMBL" id="SLWS01000006">
    <property type="protein sequence ID" value="TCO57228.1"/>
    <property type="molecule type" value="Genomic_DNA"/>
</dbReference>
<reference evidence="2 3" key="1">
    <citation type="submission" date="2019-03" db="EMBL/GenBank/DDBJ databases">
        <title>Genomic Encyclopedia of Type Strains, Phase IV (KMG-IV): sequencing the most valuable type-strain genomes for metagenomic binning, comparative biology and taxonomic classification.</title>
        <authorList>
            <person name="Goeker M."/>
        </authorList>
    </citation>
    <scope>NUCLEOTIDE SEQUENCE [LARGE SCALE GENOMIC DNA]</scope>
    <source>
        <strain evidence="2 3">DSM 45934</strain>
    </source>
</reference>
<accession>A0A4R2JJN8</accession>
<evidence type="ECO:0000256" key="1">
    <source>
        <dbReference type="SAM" id="MobiDB-lite"/>
    </source>
</evidence>
<protein>
    <submittedName>
        <fullName evidence="2">Uncharacterized protein</fullName>
    </submittedName>
</protein>
<dbReference type="AlphaFoldDB" id="A0A4R2JJN8"/>
<dbReference type="Proteomes" id="UP000295680">
    <property type="component" value="Unassembled WGS sequence"/>
</dbReference>
<feature type="compositionally biased region" description="Basic and acidic residues" evidence="1">
    <location>
        <begin position="296"/>
        <end position="307"/>
    </location>
</feature>
<organism evidence="2 3">
    <name type="scientific">Actinocrispum wychmicini</name>
    <dbReference type="NCBI Taxonomy" id="1213861"/>
    <lineage>
        <taxon>Bacteria</taxon>
        <taxon>Bacillati</taxon>
        <taxon>Actinomycetota</taxon>
        <taxon>Actinomycetes</taxon>
        <taxon>Pseudonocardiales</taxon>
        <taxon>Pseudonocardiaceae</taxon>
        <taxon>Actinocrispum</taxon>
    </lineage>
</organism>
<gene>
    <name evidence="2" type="ORF">EV192_106705</name>
</gene>
<keyword evidence="3" id="KW-1185">Reference proteome</keyword>
<comment type="caution">
    <text evidence="2">The sequence shown here is derived from an EMBL/GenBank/DDBJ whole genome shotgun (WGS) entry which is preliminary data.</text>
</comment>
<evidence type="ECO:0000313" key="2">
    <source>
        <dbReference type="EMBL" id="TCO57228.1"/>
    </source>
</evidence>